<organism evidence="7 8">
    <name type="scientific">Paenibacillus algicola</name>
    <dbReference type="NCBI Taxonomy" id="2565926"/>
    <lineage>
        <taxon>Bacteria</taxon>
        <taxon>Bacillati</taxon>
        <taxon>Bacillota</taxon>
        <taxon>Bacilli</taxon>
        <taxon>Bacillales</taxon>
        <taxon>Paenibacillaceae</taxon>
        <taxon>Paenibacillus</taxon>
    </lineage>
</organism>
<dbReference type="Pfam" id="PF04347">
    <property type="entry name" value="FliO"/>
    <property type="match status" value="1"/>
</dbReference>
<keyword evidence="2" id="KW-1003">Cell membrane</keyword>
<protein>
    <recommendedName>
        <fullName evidence="9">Flagellar protein</fullName>
    </recommendedName>
</protein>
<dbReference type="OrthoDB" id="2376965at2"/>
<dbReference type="EMBL" id="CP040396">
    <property type="protein sequence ID" value="QCT03210.1"/>
    <property type="molecule type" value="Genomic_DNA"/>
</dbReference>
<dbReference type="AlphaFoldDB" id="A0A4P8XNC4"/>
<accession>A0A4P8XNC4</accession>
<evidence type="ECO:0000313" key="7">
    <source>
        <dbReference type="EMBL" id="QCT03210.1"/>
    </source>
</evidence>
<sequence>MPLSSDIPRPDTSGFYLQLFYVFIVLAIIVFLIITLFRYLGRKNQSWMKGRSIKTLGALGMGPNKSVQVIEVGESIYVVGVGEDLSLLDKITDPDEVARLRAAMEQEQHRAAGTMPPFISNFAAKLKKNRPPEDVELEDTSSFHEVFESKLRNVPNRKQKVEELLREDQKDS</sequence>
<gene>
    <name evidence="7" type="ORF">E6C60_2498</name>
</gene>
<evidence type="ECO:0000256" key="6">
    <source>
        <dbReference type="SAM" id="Phobius"/>
    </source>
</evidence>
<evidence type="ECO:0000256" key="5">
    <source>
        <dbReference type="ARBA" id="ARBA00023136"/>
    </source>
</evidence>
<dbReference type="Proteomes" id="UP000300879">
    <property type="component" value="Chromosome"/>
</dbReference>
<keyword evidence="3 6" id="KW-0812">Transmembrane</keyword>
<evidence type="ECO:0000256" key="1">
    <source>
        <dbReference type="ARBA" id="ARBA00004236"/>
    </source>
</evidence>
<dbReference type="GO" id="GO:0016020">
    <property type="term" value="C:membrane"/>
    <property type="evidence" value="ECO:0007669"/>
    <property type="project" value="InterPro"/>
</dbReference>
<feature type="transmembrane region" description="Helical" evidence="6">
    <location>
        <begin position="20"/>
        <end position="41"/>
    </location>
</feature>
<keyword evidence="4 6" id="KW-1133">Transmembrane helix</keyword>
<comment type="subcellular location">
    <subcellularLocation>
        <location evidence="1">Cell membrane</location>
    </subcellularLocation>
</comment>
<dbReference type="GO" id="GO:0044781">
    <property type="term" value="P:bacterial-type flagellum organization"/>
    <property type="evidence" value="ECO:0007669"/>
    <property type="project" value="InterPro"/>
</dbReference>
<evidence type="ECO:0000256" key="3">
    <source>
        <dbReference type="ARBA" id="ARBA00022692"/>
    </source>
</evidence>
<dbReference type="InterPro" id="IPR022781">
    <property type="entry name" value="Flagellar_biosynth_FliO"/>
</dbReference>
<evidence type="ECO:0000313" key="8">
    <source>
        <dbReference type="Proteomes" id="UP000300879"/>
    </source>
</evidence>
<proteinExistence type="predicted"/>
<evidence type="ECO:0008006" key="9">
    <source>
        <dbReference type="Google" id="ProtNLM"/>
    </source>
</evidence>
<dbReference type="RefSeq" id="WP_138226116.1">
    <property type="nucleotide sequence ID" value="NZ_CP040396.1"/>
</dbReference>
<name>A0A4P8XNC4_9BACL</name>
<keyword evidence="8" id="KW-1185">Reference proteome</keyword>
<dbReference type="KEGG" id="palo:E6C60_2498"/>
<reference evidence="7 8" key="1">
    <citation type="submission" date="2019-05" db="EMBL/GenBank/DDBJ databases">
        <authorList>
            <person name="Chen C."/>
        </authorList>
    </citation>
    <scope>NUCLEOTIDE SEQUENCE [LARGE SCALE GENOMIC DNA]</scope>
    <source>
        <strain evidence="7 8">HB172198</strain>
    </source>
</reference>
<evidence type="ECO:0000256" key="2">
    <source>
        <dbReference type="ARBA" id="ARBA00022475"/>
    </source>
</evidence>
<evidence type="ECO:0000256" key="4">
    <source>
        <dbReference type="ARBA" id="ARBA00022989"/>
    </source>
</evidence>
<keyword evidence="5 6" id="KW-0472">Membrane</keyword>